<dbReference type="GO" id="GO:0016787">
    <property type="term" value="F:hydrolase activity"/>
    <property type="evidence" value="ECO:0007669"/>
    <property type="project" value="InterPro"/>
</dbReference>
<feature type="domain" description="Serine/threonine specific protein phosphatases" evidence="1">
    <location>
        <begin position="158"/>
        <end position="163"/>
    </location>
</feature>
<dbReference type="AlphaFoldDB" id="A0A841R5M8"/>
<sequence length="330" mass="37994">MKEQITTILQRQSVPDPLEYLQKVEKCIEVFESESEPVRPRRSDGGPGGIVHLLKGIPTIIVPDLHARMNFIGSLVNLQSDEGDFFELMSEEKLQVLCVGDGFHRELDAKDRWQKAFHEYEKGFKKHHHMDEEMRESLGLMEMIMELKCAFPRNFHFLKGNHENIGNEEGGGNHPFRKFAFEGDMVRNWVLQFMGEDFLRRYSVFEKSLPLLAIGDNFLISHAEPQRFFDDEEITSYDGEAVHGLTWTANGEAEVGGVRQMLDHYLSDDAAANSLYFGGHRIITEKYRLRAEGDFVQIHNPWKFQIVFLKPGKLIDLEKDIIEIPGKING</sequence>
<organism evidence="2 3">
    <name type="scientific">Spirochaeta isovalerica</name>
    <dbReference type="NCBI Taxonomy" id="150"/>
    <lineage>
        <taxon>Bacteria</taxon>
        <taxon>Pseudomonadati</taxon>
        <taxon>Spirochaetota</taxon>
        <taxon>Spirochaetia</taxon>
        <taxon>Spirochaetales</taxon>
        <taxon>Spirochaetaceae</taxon>
        <taxon>Spirochaeta</taxon>
    </lineage>
</organism>
<evidence type="ECO:0000313" key="2">
    <source>
        <dbReference type="EMBL" id="MBB6479136.1"/>
    </source>
</evidence>
<dbReference type="SUPFAM" id="SSF56300">
    <property type="entry name" value="Metallo-dependent phosphatases"/>
    <property type="match status" value="1"/>
</dbReference>
<evidence type="ECO:0000313" key="3">
    <source>
        <dbReference type="Proteomes" id="UP000587760"/>
    </source>
</evidence>
<dbReference type="EMBL" id="JACHGJ010000001">
    <property type="protein sequence ID" value="MBB6479136.1"/>
    <property type="molecule type" value="Genomic_DNA"/>
</dbReference>
<reference evidence="2 3" key="1">
    <citation type="submission" date="2020-08" db="EMBL/GenBank/DDBJ databases">
        <title>Genomic Encyclopedia of Type Strains, Phase IV (KMG-IV): sequencing the most valuable type-strain genomes for metagenomic binning, comparative biology and taxonomic classification.</title>
        <authorList>
            <person name="Goeker M."/>
        </authorList>
    </citation>
    <scope>NUCLEOTIDE SEQUENCE [LARGE SCALE GENOMIC DNA]</scope>
    <source>
        <strain evidence="2 3">DSM 2461</strain>
    </source>
</reference>
<dbReference type="PROSITE" id="PS00125">
    <property type="entry name" value="SER_THR_PHOSPHATASE"/>
    <property type="match status" value="1"/>
</dbReference>
<name>A0A841R5M8_9SPIO</name>
<gene>
    <name evidence="2" type="ORF">HNR50_000769</name>
</gene>
<protein>
    <recommendedName>
        <fullName evidence="1">Serine/threonine specific protein phosphatases domain-containing protein</fullName>
    </recommendedName>
</protein>
<proteinExistence type="predicted"/>
<evidence type="ECO:0000259" key="1">
    <source>
        <dbReference type="PROSITE" id="PS00125"/>
    </source>
</evidence>
<dbReference type="InterPro" id="IPR029052">
    <property type="entry name" value="Metallo-depent_PP-like"/>
</dbReference>
<keyword evidence="3" id="KW-1185">Reference proteome</keyword>
<dbReference type="Proteomes" id="UP000587760">
    <property type="component" value="Unassembled WGS sequence"/>
</dbReference>
<dbReference type="Gene3D" id="3.60.21.10">
    <property type="match status" value="1"/>
</dbReference>
<comment type="caution">
    <text evidence="2">The sequence shown here is derived from an EMBL/GenBank/DDBJ whole genome shotgun (WGS) entry which is preliminary data.</text>
</comment>
<dbReference type="RefSeq" id="WP_184744000.1">
    <property type="nucleotide sequence ID" value="NZ_JACHGJ010000001.1"/>
</dbReference>
<accession>A0A841R5M8</accession>
<dbReference type="InterPro" id="IPR006186">
    <property type="entry name" value="Ser/Thr-sp_prot-phosphatase"/>
</dbReference>